<dbReference type="AlphaFoldDB" id="A0A1I0DW02"/>
<sequence length="328" mass="35112">MRRRAGIGLMVVWAATAVAQPAEDVSGVYRKDGGELVILQGAKETLLHYGAGFPQGQSVGTCECPLVLQRKASATRWDLKSTDSGDTWTLRLEPGQWVLEDGSPACCGAGWPGSDTFPRKQVTPLQRCKVTAPRAYFHGVDANNTQRKGFVVAGDEVQAYVSALEPDLVPARFVGPKSTTVGLLRREQLDCKTQGTGTSAAPVDVTPIAGQWVQVNRKGSGYVLERPCSADTPAFSLQASGILEAQYGQESEQLKVTSAKPGKPGAYTLAVAGSSGASETLEWTVADAKRSIIQLKGGKGFFRDGMLFVREDKKGSIPVRAEKCDEYE</sequence>
<keyword evidence="2" id="KW-1185">Reference proteome</keyword>
<dbReference type="Proteomes" id="UP000199181">
    <property type="component" value="Unassembled WGS sequence"/>
</dbReference>
<protein>
    <submittedName>
        <fullName evidence="1">Uncharacterized protein</fullName>
    </submittedName>
</protein>
<dbReference type="RefSeq" id="WP_093517137.1">
    <property type="nucleotide sequence ID" value="NZ_FOIJ01000002.1"/>
</dbReference>
<gene>
    <name evidence="1" type="ORF">SAMN05443639_102692</name>
</gene>
<proteinExistence type="predicted"/>
<reference evidence="2" key="1">
    <citation type="submission" date="2016-10" db="EMBL/GenBank/DDBJ databases">
        <authorList>
            <person name="Varghese N."/>
            <person name="Submissions S."/>
        </authorList>
    </citation>
    <scope>NUCLEOTIDE SEQUENCE [LARGE SCALE GENOMIC DNA]</scope>
    <source>
        <strain evidence="2">DSM 16858</strain>
    </source>
</reference>
<accession>A0A1I0DW02</accession>
<evidence type="ECO:0000313" key="2">
    <source>
        <dbReference type="Proteomes" id="UP000199181"/>
    </source>
</evidence>
<evidence type="ECO:0000313" key="1">
    <source>
        <dbReference type="EMBL" id="SET36053.1"/>
    </source>
</evidence>
<organism evidence="1 2">
    <name type="scientific">Stigmatella erecta</name>
    <dbReference type="NCBI Taxonomy" id="83460"/>
    <lineage>
        <taxon>Bacteria</taxon>
        <taxon>Pseudomonadati</taxon>
        <taxon>Myxococcota</taxon>
        <taxon>Myxococcia</taxon>
        <taxon>Myxococcales</taxon>
        <taxon>Cystobacterineae</taxon>
        <taxon>Archangiaceae</taxon>
        <taxon>Stigmatella</taxon>
    </lineage>
</organism>
<name>A0A1I0DW02_9BACT</name>
<dbReference type="EMBL" id="FOIJ01000002">
    <property type="protein sequence ID" value="SET36053.1"/>
    <property type="molecule type" value="Genomic_DNA"/>
</dbReference>